<proteinExistence type="inferred from homology"/>
<dbReference type="RefSeq" id="WP_099539801.1">
    <property type="nucleotide sequence ID" value="NZ_PDKV01000053.1"/>
</dbReference>
<protein>
    <recommendedName>
        <fullName evidence="6">PPE family protein</fullName>
    </recommendedName>
</protein>
<dbReference type="Pfam" id="PF12484">
    <property type="entry name" value="PPE-SVP"/>
    <property type="match status" value="1"/>
</dbReference>
<dbReference type="EMBL" id="PDKV01000053">
    <property type="protein sequence ID" value="PIB73422.1"/>
    <property type="molecule type" value="Genomic_DNA"/>
</dbReference>
<sequence>MDFGALPPEINSARMYAGPGSSSFQAAASAWNSLAAELNSAAAGYDTVVTRLATEEWMGPASTSMANAAAPYVGWMQTTAAQAEQAATQARAAAAAYDQAFAATVPPPLIAANRAQTAQLVATNVLGQNTPAIAQLEAQYGEMWAQDAAAMYGYAGQAATAAKVTPFVAPAQTTNPAGQAIQAAAVTNAAGTASGTSAQSTLAQLQSSVPSALQSLATPTSTASSTTTDPFLGIWQLLSGQSTYPTSLSGLVNAWAPYGGFLYNTEGLPYFSIGMGNNFVQIAKTVGLIGGSAPAAAGGAAKGAAGGLGGLGGLLGGGAGGGAPAAVSAGLGNAGAVGRLSVPPTWIGGAPLTAPHAPMPISSVAAAPESGAGGNLLGGMPLAGAGAGHAGGAGPRYGFRPTVMSRPPFAG</sequence>
<evidence type="ECO:0000259" key="2">
    <source>
        <dbReference type="Pfam" id="PF00823"/>
    </source>
</evidence>
<dbReference type="PANTHER" id="PTHR46766:SF1">
    <property type="entry name" value="GLUTAMINE-RICH PROTEIN 2"/>
    <property type="match status" value="1"/>
</dbReference>
<dbReference type="GO" id="GO:0052572">
    <property type="term" value="P:response to host immune response"/>
    <property type="evidence" value="ECO:0007669"/>
    <property type="project" value="TreeGrafter"/>
</dbReference>
<comment type="caution">
    <text evidence="4">The sequence shown here is derived from an EMBL/GenBank/DDBJ whole genome shotgun (WGS) entry which is preliminary data.</text>
</comment>
<accession>A0A2G5P505</accession>
<evidence type="ECO:0000313" key="4">
    <source>
        <dbReference type="EMBL" id="PIB73422.1"/>
    </source>
</evidence>
<organism evidence="4 5">
    <name type="scientific">Mycobacterium celatum</name>
    <dbReference type="NCBI Taxonomy" id="28045"/>
    <lineage>
        <taxon>Bacteria</taxon>
        <taxon>Bacillati</taxon>
        <taxon>Actinomycetota</taxon>
        <taxon>Actinomycetes</taxon>
        <taxon>Mycobacteriales</taxon>
        <taxon>Mycobacteriaceae</taxon>
        <taxon>Mycobacterium</taxon>
    </lineage>
</organism>
<name>A0A2G5P505_MYCCE</name>
<dbReference type="FunFam" id="1.20.1260.20:FF:000001">
    <property type="entry name" value="PPE family protein PPE41"/>
    <property type="match status" value="1"/>
</dbReference>
<evidence type="ECO:0000313" key="5">
    <source>
        <dbReference type="Proteomes" id="UP000230971"/>
    </source>
</evidence>
<feature type="domain" description="PPE" evidence="2">
    <location>
        <begin position="2"/>
        <end position="164"/>
    </location>
</feature>
<dbReference type="InterPro" id="IPR022171">
    <property type="entry name" value="PPE_C"/>
</dbReference>
<dbReference type="PANTHER" id="PTHR46766">
    <property type="entry name" value="GLUTAMINE-RICH PROTEIN 2"/>
    <property type="match status" value="1"/>
</dbReference>
<gene>
    <name evidence="4" type="ORF">CQY23_23110</name>
</gene>
<dbReference type="InterPro" id="IPR038332">
    <property type="entry name" value="PPE_sf"/>
</dbReference>
<dbReference type="OrthoDB" id="4727494at2"/>
<reference evidence="4 5" key="1">
    <citation type="journal article" date="2017" name="Infect. Genet. Evol.">
        <title>The new phylogeny of the genus Mycobacterium: The old and the news.</title>
        <authorList>
            <person name="Tortoli E."/>
            <person name="Fedrizzi T."/>
            <person name="Meehan C.J."/>
            <person name="Trovato A."/>
            <person name="Grottola A."/>
            <person name="Giacobazzi E."/>
            <person name="Serpini G.F."/>
            <person name="Tagliazucchi S."/>
            <person name="Fabio A."/>
            <person name="Bettua C."/>
            <person name="Bertorelli R."/>
            <person name="Frascaro F."/>
            <person name="De Sanctis V."/>
            <person name="Pecorari M."/>
            <person name="Jousson O."/>
            <person name="Segata N."/>
            <person name="Cirillo D.M."/>
        </authorList>
    </citation>
    <scope>NUCLEOTIDE SEQUENCE [LARGE SCALE GENOMIC DNA]</scope>
    <source>
        <strain evidence="4 5">NCTC 12882</strain>
    </source>
</reference>
<comment type="similarity">
    <text evidence="1">Belongs to the mycobacterial PPE family.</text>
</comment>
<dbReference type="Proteomes" id="UP000230971">
    <property type="component" value="Unassembled WGS sequence"/>
</dbReference>
<dbReference type="Pfam" id="PF00823">
    <property type="entry name" value="PPE"/>
    <property type="match status" value="1"/>
</dbReference>
<dbReference type="AlphaFoldDB" id="A0A2G5P505"/>
<dbReference type="Gene3D" id="1.20.1260.20">
    <property type="entry name" value="PPE superfamily"/>
    <property type="match status" value="1"/>
</dbReference>
<dbReference type="SUPFAM" id="SSF140459">
    <property type="entry name" value="PE/PPE dimer-like"/>
    <property type="match status" value="1"/>
</dbReference>
<dbReference type="InterPro" id="IPR000030">
    <property type="entry name" value="PPE_dom"/>
</dbReference>
<evidence type="ECO:0008006" key="6">
    <source>
        <dbReference type="Google" id="ProtNLM"/>
    </source>
</evidence>
<feature type="domain" description="PPE family C-terminal" evidence="3">
    <location>
        <begin position="328"/>
        <end position="407"/>
    </location>
</feature>
<evidence type="ECO:0000256" key="1">
    <source>
        <dbReference type="ARBA" id="ARBA00010652"/>
    </source>
</evidence>
<evidence type="ECO:0000259" key="3">
    <source>
        <dbReference type="Pfam" id="PF12484"/>
    </source>
</evidence>